<evidence type="ECO:0000313" key="4">
    <source>
        <dbReference type="Proteomes" id="UP000029273"/>
    </source>
</evidence>
<dbReference type="InterPro" id="IPR023374">
    <property type="entry name" value="AttH-like_dom_sf"/>
</dbReference>
<dbReference type="Gene3D" id="2.40.370.10">
    <property type="entry name" value="AttH-like domain"/>
    <property type="match status" value="2"/>
</dbReference>
<protein>
    <recommendedName>
        <fullName evidence="2">AttH domain-containing protein</fullName>
    </recommendedName>
</protein>
<dbReference type="PROSITE" id="PS51257">
    <property type="entry name" value="PROKAR_LIPOPROTEIN"/>
    <property type="match status" value="1"/>
</dbReference>
<dbReference type="SUPFAM" id="SSF159245">
    <property type="entry name" value="AttH-like"/>
    <property type="match status" value="1"/>
</dbReference>
<dbReference type="Pfam" id="PF07143">
    <property type="entry name" value="CrtC"/>
    <property type="match status" value="1"/>
</dbReference>
<feature type="chain" id="PRO_5008343258" description="AttH domain-containing protein" evidence="1">
    <location>
        <begin position="20"/>
        <end position="387"/>
    </location>
</feature>
<dbReference type="AlphaFoldDB" id="A0A1A6C5D6"/>
<reference evidence="3 4" key="1">
    <citation type="journal article" date="2014" name="Genome Announc.">
        <title>Draft Genome Sequence of the Iron-Oxidizing, Acidophilic, and Halotolerant 'Thiobacillus prosperus' Type Strain DSM 5130.</title>
        <authorList>
            <person name="Ossandon F.J."/>
            <person name="Cardenas J.P."/>
            <person name="Corbett M."/>
            <person name="Quatrini R."/>
            <person name="Holmes D.S."/>
            <person name="Watkin E."/>
        </authorList>
    </citation>
    <scope>NUCLEOTIDE SEQUENCE [LARGE SCALE GENOMIC DNA]</scope>
    <source>
        <strain evidence="3 4">DSM 5130</strain>
    </source>
</reference>
<feature type="signal peptide" evidence="1">
    <location>
        <begin position="1"/>
        <end position="19"/>
    </location>
</feature>
<organism evidence="3 4">
    <name type="scientific">Acidihalobacter prosperus</name>
    <dbReference type="NCBI Taxonomy" id="160660"/>
    <lineage>
        <taxon>Bacteria</taxon>
        <taxon>Pseudomonadati</taxon>
        <taxon>Pseudomonadota</taxon>
        <taxon>Gammaproteobacteria</taxon>
        <taxon>Chromatiales</taxon>
        <taxon>Ectothiorhodospiraceae</taxon>
        <taxon>Acidihalobacter</taxon>
    </lineage>
</organism>
<proteinExistence type="predicted"/>
<dbReference type="Proteomes" id="UP000029273">
    <property type="component" value="Unassembled WGS sequence"/>
</dbReference>
<name>A0A1A6C5D6_9GAMM</name>
<keyword evidence="4" id="KW-1185">Reference proteome</keyword>
<sequence>MKRVAAYAGLICGALTLLACRLPADHAQQPASTSLQALLGSRAAVPGFARALAPRPLRFPADHGPHPRFRTEWWYYTGNLRDAAGRPFGFELTVFRFALTPQRPAGDSPWRANQVYMADFAVSDIEGHRFHAYQRLSRGALGLAGAQAVPFRVWVDDWSVASQGQGFPWRLRAHRGDVGLSLSLKSSSSPGVVLNGDAGLSRKGPAPGDASFYYSMPRLSASGELRLGGHAYAVTGDVWMDHEWSTSALAPDQVGWDWFGLRLDDGSSLMFYRLRDRDGRKDRFSAGTWVAPDGRVVHLPADAVAATPTAWWRAPGGARYPVAWRLSVPSLDLALRVRARLDDQLLPFAVRYWEGAVAVAGTQSGRALRGDGYLELTGYAKGGPARH</sequence>
<dbReference type="InterPro" id="IPR010791">
    <property type="entry name" value="AttH_dom"/>
</dbReference>
<accession>A0A1A6C5D6</accession>
<dbReference type="Pfam" id="PF17186">
    <property type="entry name" value="Lipocalin_9"/>
    <property type="match status" value="1"/>
</dbReference>
<dbReference type="EMBL" id="JQSG02000002">
    <property type="protein sequence ID" value="OBS09773.1"/>
    <property type="molecule type" value="Genomic_DNA"/>
</dbReference>
<evidence type="ECO:0000256" key="1">
    <source>
        <dbReference type="SAM" id="SignalP"/>
    </source>
</evidence>
<evidence type="ECO:0000313" key="3">
    <source>
        <dbReference type="EMBL" id="OBS09773.1"/>
    </source>
</evidence>
<feature type="domain" description="AttH" evidence="2">
    <location>
        <begin position="71"/>
        <end position="246"/>
    </location>
</feature>
<dbReference type="PANTHER" id="PTHR38591:SF1">
    <property type="entry name" value="BLL1000 PROTEIN"/>
    <property type="match status" value="1"/>
</dbReference>
<dbReference type="OrthoDB" id="9770826at2"/>
<comment type="caution">
    <text evidence="3">The sequence shown here is derived from an EMBL/GenBank/DDBJ whole genome shotgun (WGS) entry which is preliminary data.</text>
</comment>
<evidence type="ECO:0000259" key="2">
    <source>
        <dbReference type="Pfam" id="PF07143"/>
    </source>
</evidence>
<dbReference type="RefSeq" id="WP_038092252.1">
    <property type="nucleotide sequence ID" value="NZ_JQSG02000002.1"/>
</dbReference>
<dbReference type="PANTHER" id="PTHR38591">
    <property type="entry name" value="HYDROLASE"/>
    <property type="match status" value="1"/>
</dbReference>
<gene>
    <name evidence="3" type="ORF">Thpro_020823</name>
</gene>
<keyword evidence="1" id="KW-0732">Signal</keyword>